<comment type="caution">
    <text evidence="1">The sequence shown here is derived from an EMBL/GenBank/DDBJ whole genome shotgun (WGS) entry which is preliminary data.</text>
</comment>
<dbReference type="OrthoDB" id="5912267at2759"/>
<dbReference type="EMBL" id="JYDP01000036">
    <property type="protein sequence ID" value="KRZ12931.1"/>
    <property type="molecule type" value="Genomic_DNA"/>
</dbReference>
<gene>
    <name evidence="1" type="ORF">T11_13591</name>
</gene>
<protein>
    <submittedName>
        <fullName evidence="1">Uncharacterized protein</fullName>
    </submittedName>
</protein>
<sequence>MLYWARWTCDRDSASEAMRTLTARDRVNSQSASFSLPNLPRPIGEQVVNSGHKAYGTATAVCHTASWLAPNDHLATIVCPPSCDITITGRLSGNEGMPPVCSAPATTGQCLCVQLCRSSSRPTGTRGGTKRGTLQVKKPLPEGKQTPALLDRYVSLQVQQRVMIPDELGCVIEEESIFENEIGRGDYSGCGHVHLRPAATKPSNAHQVQASLVAVGILFDN</sequence>
<dbReference type="AlphaFoldDB" id="A0A0V1HQA3"/>
<keyword evidence="2" id="KW-1185">Reference proteome</keyword>
<name>A0A0V1HQA3_9BILA</name>
<evidence type="ECO:0000313" key="1">
    <source>
        <dbReference type="EMBL" id="KRZ12931.1"/>
    </source>
</evidence>
<proteinExistence type="predicted"/>
<dbReference type="Proteomes" id="UP000055024">
    <property type="component" value="Unassembled WGS sequence"/>
</dbReference>
<evidence type="ECO:0000313" key="2">
    <source>
        <dbReference type="Proteomes" id="UP000055024"/>
    </source>
</evidence>
<organism evidence="1 2">
    <name type="scientific">Trichinella zimbabwensis</name>
    <dbReference type="NCBI Taxonomy" id="268475"/>
    <lineage>
        <taxon>Eukaryota</taxon>
        <taxon>Metazoa</taxon>
        <taxon>Ecdysozoa</taxon>
        <taxon>Nematoda</taxon>
        <taxon>Enoplea</taxon>
        <taxon>Dorylaimia</taxon>
        <taxon>Trichinellida</taxon>
        <taxon>Trichinellidae</taxon>
        <taxon>Trichinella</taxon>
    </lineage>
</organism>
<reference evidence="1 2" key="1">
    <citation type="submission" date="2015-01" db="EMBL/GenBank/DDBJ databases">
        <title>Evolution of Trichinella species and genotypes.</title>
        <authorList>
            <person name="Korhonen P.K."/>
            <person name="Edoardo P."/>
            <person name="Giuseppe L.R."/>
            <person name="Gasser R.B."/>
        </authorList>
    </citation>
    <scope>NUCLEOTIDE SEQUENCE [LARGE SCALE GENOMIC DNA]</scope>
    <source>
        <strain evidence="1">ISS1029</strain>
    </source>
</reference>
<accession>A0A0V1HQA3</accession>